<accession>A0A3G1KXJ7</accession>
<dbReference type="SUPFAM" id="SSF51338">
    <property type="entry name" value="Composite domain of metallo-dependent hydrolases"/>
    <property type="match status" value="1"/>
</dbReference>
<dbReference type="GO" id="GO:0005737">
    <property type="term" value="C:cytoplasm"/>
    <property type="evidence" value="ECO:0007669"/>
    <property type="project" value="TreeGrafter"/>
</dbReference>
<comment type="pathway">
    <text evidence="2">Nitrogen metabolism; (S)-allantoin degradation; allantoate from (S)-allantoin: step 1/1.</text>
</comment>
<dbReference type="RefSeq" id="WP_148136512.1">
    <property type="nucleotide sequence ID" value="NZ_CP017634.1"/>
</dbReference>
<dbReference type="KEGG" id="fwa:DCMF_22585"/>
<evidence type="ECO:0000256" key="1">
    <source>
        <dbReference type="ARBA" id="ARBA00001947"/>
    </source>
</evidence>
<reference evidence="12 13" key="1">
    <citation type="submission" date="2016-10" db="EMBL/GenBank/DDBJ databases">
        <title>Complete Genome Sequence of Peptococcaceae strain DCMF.</title>
        <authorList>
            <person name="Edwards R.J."/>
            <person name="Holland S.I."/>
            <person name="Deshpande N.P."/>
            <person name="Wong Y.K."/>
            <person name="Ertan H."/>
            <person name="Manefield M."/>
            <person name="Russell T.L."/>
            <person name="Lee M.J."/>
        </authorList>
    </citation>
    <scope>NUCLEOTIDE SEQUENCE [LARGE SCALE GENOMIC DNA]</scope>
    <source>
        <strain evidence="12 13">DCMF</strain>
    </source>
</reference>
<dbReference type="SUPFAM" id="SSF51556">
    <property type="entry name" value="Metallo-dependent hydrolases"/>
    <property type="match status" value="1"/>
</dbReference>
<dbReference type="InterPro" id="IPR006680">
    <property type="entry name" value="Amidohydro-rel"/>
</dbReference>
<feature type="domain" description="Amidohydrolase-related" evidence="11">
    <location>
        <begin position="52"/>
        <end position="428"/>
    </location>
</feature>
<comment type="similarity">
    <text evidence="4">Belongs to the metallo-dependent hydrolases superfamily. Allantoinase family.</text>
</comment>
<dbReference type="Pfam" id="PF01979">
    <property type="entry name" value="Amidohydro_1"/>
    <property type="match status" value="1"/>
</dbReference>
<dbReference type="HAMAP" id="MF_00220_A">
    <property type="entry name" value="PyrC_classI_A"/>
    <property type="match status" value="1"/>
</dbReference>
<sequence>MKVDLLIKNGKVVTPEATYDAAVAISGGKFVGLISGKELPEADEVYDASGKYVLPGLIDCHVHFREPGVTYKEDFQTGSLAAACGGITTVVDMPNVNPATSTVEAFNLKLDAAEDHSYVDFGIYAVILQENINDLIPLRDAGVVGYKIFLGATVGNIPAPDDGMMYDAMKVVASTGLRIGFHAENNEIINHRVKQYKGQGIMDPKIWAEARPAVAEADAIAKLIRFSEYTGVKVHIYHMSSKEGVELVRAAKEKGIDITAESGPHYLLTDVSLSDKVGSMLKMNPPVRYKEDSEKLWEGLNDGTVEAIATDHSPHTMEEKDKNIWDAIPGFCGVETSVPLMLTAVNEGRMTLNQYVKVASEGPAKIWNMYPQKGSLNIGTDADLTIVDMERTGEIKAEELHSKNKVTPFDGFKVKGMPVCTIVRGKFVMKDSEIVGKPGHGTIVKPAK</sequence>
<dbReference type="NCBIfam" id="TIGR03178">
    <property type="entry name" value="allantoinase"/>
    <property type="match status" value="1"/>
</dbReference>
<name>A0A3G1KXJ7_FORW1</name>
<dbReference type="GO" id="GO:0006221">
    <property type="term" value="P:pyrimidine nucleotide biosynthetic process"/>
    <property type="evidence" value="ECO:0007669"/>
    <property type="project" value="UniProtKB-KW"/>
</dbReference>
<evidence type="ECO:0000256" key="2">
    <source>
        <dbReference type="ARBA" id="ARBA00004968"/>
    </source>
</evidence>
<dbReference type="GO" id="GO:0008270">
    <property type="term" value="F:zinc ion binding"/>
    <property type="evidence" value="ECO:0007669"/>
    <property type="project" value="InterPro"/>
</dbReference>
<gene>
    <name evidence="12" type="ORF">DCMF_22585</name>
</gene>
<keyword evidence="13" id="KW-1185">Reference proteome</keyword>
<comment type="similarity">
    <text evidence="3">Belongs to the metallo-dependent hydrolases superfamily. Hydantoinase/dihydropyrimidinase family.</text>
</comment>
<dbReference type="GO" id="GO:0000256">
    <property type="term" value="P:allantoin catabolic process"/>
    <property type="evidence" value="ECO:0007669"/>
    <property type="project" value="InterPro"/>
</dbReference>
<dbReference type="InterPro" id="IPR004722">
    <property type="entry name" value="DHOase"/>
</dbReference>
<dbReference type="EC" id="3.5.2.5" evidence="6"/>
<dbReference type="GO" id="GO:0006145">
    <property type="term" value="P:purine nucleobase catabolic process"/>
    <property type="evidence" value="ECO:0007669"/>
    <property type="project" value="TreeGrafter"/>
</dbReference>
<evidence type="ECO:0000256" key="4">
    <source>
        <dbReference type="ARBA" id="ARBA00010368"/>
    </source>
</evidence>
<evidence type="ECO:0000256" key="8">
    <source>
        <dbReference type="ARBA" id="ARBA00022801"/>
    </source>
</evidence>
<dbReference type="InterPro" id="IPR032466">
    <property type="entry name" value="Metal_Hydrolase"/>
</dbReference>
<dbReference type="Gene3D" id="3.20.20.140">
    <property type="entry name" value="Metal-dependent hydrolases"/>
    <property type="match status" value="1"/>
</dbReference>
<dbReference type="OrthoDB" id="9765462at2"/>
<evidence type="ECO:0000313" key="13">
    <source>
        <dbReference type="Proteomes" id="UP000323521"/>
    </source>
</evidence>
<evidence type="ECO:0000256" key="6">
    <source>
        <dbReference type="ARBA" id="ARBA00012863"/>
    </source>
</evidence>
<dbReference type="GO" id="GO:0004038">
    <property type="term" value="F:allantoinase activity"/>
    <property type="evidence" value="ECO:0007669"/>
    <property type="project" value="UniProtKB-EC"/>
</dbReference>
<protein>
    <recommendedName>
        <fullName evidence="6">allantoinase</fullName>
        <ecNumber evidence="6">3.5.2.5</ecNumber>
    </recommendedName>
</protein>
<evidence type="ECO:0000256" key="5">
    <source>
        <dbReference type="ARBA" id="ARBA00011881"/>
    </source>
</evidence>
<dbReference type="PANTHER" id="PTHR43668:SF2">
    <property type="entry name" value="ALLANTOINASE"/>
    <property type="match status" value="1"/>
</dbReference>
<evidence type="ECO:0000256" key="7">
    <source>
        <dbReference type="ARBA" id="ARBA00022723"/>
    </source>
</evidence>
<dbReference type="NCBIfam" id="TIGR00857">
    <property type="entry name" value="pyrC_multi"/>
    <property type="match status" value="1"/>
</dbReference>
<dbReference type="FunFam" id="3.20.20.140:FF:000174">
    <property type="entry name" value="Dihydropyrimidinase-related protein 2"/>
    <property type="match status" value="1"/>
</dbReference>
<comment type="cofactor">
    <cofactor evidence="1">
        <name>Zn(2+)</name>
        <dbReference type="ChEBI" id="CHEBI:29105"/>
    </cofactor>
</comment>
<keyword evidence="8" id="KW-0378">Hydrolase</keyword>
<dbReference type="EMBL" id="CP017634">
    <property type="protein sequence ID" value="ATW27162.1"/>
    <property type="molecule type" value="Genomic_DNA"/>
</dbReference>
<proteinExistence type="inferred from homology"/>
<evidence type="ECO:0000313" key="12">
    <source>
        <dbReference type="EMBL" id="ATW27162.1"/>
    </source>
</evidence>
<evidence type="ECO:0000256" key="3">
    <source>
        <dbReference type="ARBA" id="ARBA00008829"/>
    </source>
</evidence>
<dbReference type="InterPro" id="IPR011059">
    <property type="entry name" value="Metal-dep_hydrolase_composite"/>
</dbReference>
<organism evidence="12 13">
    <name type="scientific">Formimonas warabiya</name>
    <dbReference type="NCBI Taxonomy" id="1761012"/>
    <lineage>
        <taxon>Bacteria</taxon>
        <taxon>Bacillati</taxon>
        <taxon>Bacillota</taxon>
        <taxon>Clostridia</taxon>
        <taxon>Eubacteriales</taxon>
        <taxon>Peptococcaceae</taxon>
        <taxon>Candidatus Formimonas</taxon>
    </lineage>
</organism>
<keyword evidence="10" id="KW-0665">Pyrimidine biosynthesis</keyword>
<keyword evidence="7" id="KW-0479">Metal-binding</keyword>
<dbReference type="GO" id="GO:0050897">
    <property type="term" value="F:cobalt ion binding"/>
    <property type="evidence" value="ECO:0007669"/>
    <property type="project" value="InterPro"/>
</dbReference>
<evidence type="ECO:0000259" key="11">
    <source>
        <dbReference type="Pfam" id="PF01979"/>
    </source>
</evidence>
<comment type="subunit">
    <text evidence="5">Homotetramer.</text>
</comment>
<dbReference type="PANTHER" id="PTHR43668">
    <property type="entry name" value="ALLANTOINASE"/>
    <property type="match status" value="1"/>
</dbReference>
<dbReference type="Gene3D" id="2.30.40.10">
    <property type="entry name" value="Urease, subunit C, domain 1"/>
    <property type="match status" value="1"/>
</dbReference>
<dbReference type="GO" id="GO:0004151">
    <property type="term" value="F:dihydroorotase activity"/>
    <property type="evidence" value="ECO:0007669"/>
    <property type="project" value="InterPro"/>
</dbReference>
<keyword evidence="9" id="KW-0862">Zinc</keyword>
<dbReference type="InterPro" id="IPR050138">
    <property type="entry name" value="DHOase/Allantoinase_Hydrolase"/>
</dbReference>
<dbReference type="InterPro" id="IPR017593">
    <property type="entry name" value="Allantoinase"/>
</dbReference>
<dbReference type="Proteomes" id="UP000323521">
    <property type="component" value="Chromosome"/>
</dbReference>
<evidence type="ECO:0000256" key="10">
    <source>
        <dbReference type="ARBA" id="ARBA00022975"/>
    </source>
</evidence>
<dbReference type="AlphaFoldDB" id="A0A3G1KXJ7"/>
<evidence type="ECO:0000256" key="9">
    <source>
        <dbReference type="ARBA" id="ARBA00022833"/>
    </source>
</evidence>